<evidence type="ECO:0000313" key="3">
    <source>
        <dbReference type="EMBL" id="MFB9752273.1"/>
    </source>
</evidence>
<proteinExistence type="predicted"/>
<dbReference type="SMART" id="SM00479">
    <property type="entry name" value="EXOIII"/>
    <property type="match status" value="1"/>
</dbReference>
<dbReference type="NCBIfam" id="TIGR00573">
    <property type="entry name" value="dnaq"/>
    <property type="match status" value="1"/>
</dbReference>
<dbReference type="InterPro" id="IPR013520">
    <property type="entry name" value="Ribonucl_H"/>
</dbReference>
<keyword evidence="1 3" id="KW-0378">Hydrolase</keyword>
<sequence length="202" mass="22690">MHLSDITVLDFETTGLNPQHDRVIEIAVVRCDDTGIVSQFSTLVKTDRPLAPKITELTGITDEDLKAGMDEETSFRILNRLIGSNTIVAHNAAFDLAFLHYGLMRFAGRSFSNDFIDTLTIARDRQTYPHTLTEMCKRYGVQLNGSHRALNDVVACWELLQQMNREKPVDGYVNQLGYVAKHGAPAWSPPHAELRSLTLKYA</sequence>
<dbReference type="InterPro" id="IPR036397">
    <property type="entry name" value="RNaseH_sf"/>
</dbReference>
<comment type="caution">
    <text evidence="3">The sequence shown here is derived from an EMBL/GenBank/DDBJ whole genome shotgun (WGS) entry which is preliminary data.</text>
</comment>
<dbReference type="PANTHER" id="PTHR30231">
    <property type="entry name" value="DNA POLYMERASE III SUBUNIT EPSILON"/>
    <property type="match status" value="1"/>
</dbReference>
<organism evidence="3 4">
    <name type="scientific">Paenibacillus hodogayensis</name>
    <dbReference type="NCBI Taxonomy" id="279208"/>
    <lineage>
        <taxon>Bacteria</taxon>
        <taxon>Bacillati</taxon>
        <taxon>Bacillota</taxon>
        <taxon>Bacilli</taxon>
        <taxon>Bacillales</taxon>
        <taxon>Paenibacillaceae</taxon>
        <taxon>Paenibacillus</taxon>
    </lineage>
</organism>
<reference evidence="3 4" key="1">
    <citation type="submission" date="2024-09" db="EMBL/GenBank/DDBJ databases">
        <authorList>
            <person name="Sun Q."/>
            <person name="Mori K."/>
        </authorList>
    </citation>
    <scope>NUCLEOTIDE SEQUENCE [LARGE SCALE GENOMIC DNA]</scope>
    <source>
        <strain evidence="3 4">JCM 12520</strain>
    </source>
</reference>
<feature type="domain" description="Exonuclease" evidence="2">
    <location>
        <begin position="5"/>
        <end position="169"/>
    </location>
</feature>
<dbReference type="CDD" id="cd06127">
    <property type="entry name" value="DEDDh"/>
    <property type="match status" value="1"/>
</dbReference>
<protein>
    <submittedName>
        <fullName evidence="3">3'-5' exonuclease</fullName>
    </submittedName>
</protein>
<evidence type="ECO:0000313" key="4">
    <source>
        <dbReference type="Proteomes" id="UP001589619"/>
    </source>
</evidence>
<dbReference type="Gene3D" id="3.30.420.10">
    <property type="entry name" value="Ribonuclease H-like superfamily/Ribonuclease H"/>
    <property type="match status" value="1"/>
</dbReference>
<accession>A0ABV5VW05</accession>
<name>A0ABV5VW05_9BACL</name>
<dbReference type="Pfam" id="PF00929">
    <property type="entry name" value="RNase_T"/>
    <property type="match status" value="1"/>
</dbReference>
<dbReference type="GO" id="GO:0004527">
    <property type="term" value="F:exonuclease activity"/>
    <property type="evidence" value="ECO:0007669"/>
    <property type="project" value="UniProtKB-KW"/>
</dbReference>
<gene>
    <name evidence="3" type="ORF">ACFFNY_11965</name>
</gene>
<dbReference type="SUPFAM" id="SSF53098">
    <property type="entry name" value="Ribonuclease H-like"/>
    <property type="match status" value="1"/>
</dbReference>
<evidence type="ECO:0000259" key="2">
    <source>
        <dbReference type="SMART" id="SM00479"/>
    </source>
</evidence>
<dbReference type="Proteomes" id="UP001589619">
    <property type="component" value="Unassembled WGS sequence"/>
</dbReference>
<evidence type="ECO:0000256" key="1">
    <source>
        <dbReference type="ARBA" id="ARBA00022839"/>
    </source>
</evidence>
<dbReference type="InterPro" id="IPR006054">
    <property type="entry name" value="DnaQ"/>
</dbReference>
<dbReference type="PANTHER" id="PTHR30231:SF41">
    <property type="entry name" value="DNA POLYMERASE III SUBUNIT EPSILON"/>
    <property type="match status" value="1"/>
</dbReference>
<dbReference type="RefSeq" id="WP_344911195.1">
    <property type="nucleotide sequence ID" value="NZ_BAAAYO010000010.1"/>
</dbReference>
<dbReference type="InterPro" id="IPR012337">
    <property type="entry name" value="RNaseH-like_sf"/>
</dbReference>
<dbReference type="EMBL" id="JBHMAG010000009">
    <property type="protein sequence ID" value="MFB9752273.1"/>
    <property type="molecule type" value="Genomic_DNA"/>
</dbReference>
<keyword evidence="1 3" id="KW-0269">Exonuclease</keyword>
<keyword evidence="4" id="KW-1185">Reference proteome</keyword>
<keyword evidence="1 3" id="KW-0540">Nuclease</keyword>